<protein>
    <submittedName>
        <fullName evidence="2">Uncharacterized protein</fullName>
    </submittedName>
</protein>
<evidence type="ECO:0000313" key="2">
    <source>
        <dbReference type="EMBL" id="MEQ2519511.1"/>
    </source>
</evidence>
<sequence length="170" mass="19199">MPLITYIQLSLFGKTSWERFLQITGWILEPSYPPSRTPKFQCLLLEDGETPEWCEGERLMCAGGSWTPSIGQAPEGWREGSEFSSWRILEADVPPTYYLSPVQCSHFLRLAERAGGPPPKEIEHLLLKQGGKYQSSTPFNASVCGERQKGRKKPPSETASDYQLTLFPLF</sequence>
<evidence type="ECO:0000256" key="1">
    <source>
        <dbReference type="SAM" id="MobiDB-lite"/>
    </source>
</evidence>
<gene>
    <name evidence="2" type="ORF">WMO24_03570</name>
</gene>
<name>A0ABV1GCP4_9FIRM</name>
<evidence type="ECO:0000313" key="3">
    <source>
        <dbReference type="Proteomes" id="UP001477672"/>
    </source>
</evidence>
<organism evidence="2 3">
    <name type="scientific">Ruthenibacterium intestinale</name>
    <dbReference type="NCBI Taxonomy" id="3133163"/>
    <lineage>
        <taxon>Bacteria</taxon>
        <taxon>Bacillati</taxon>
        <taxon>Bacillota</taxon>
        <taxon>Clostridia</taxon>
        <taxon>Eubacteriales</taxon>
        <taxon>Oscillospiraceae</taxon>
        <taxon>Ruthenibacterium</taxon>
    </lineage>
</organism>
<feature type="region of interest" description="Disordered" evidence="1">
    <location>
        <begin position="138"/>
        <end position="159"/>
    </location>
</feature>
<keyword evidence="3" id="KW-1185">Reference proteome</keyword>
<comment type="caution">
    <text evidence="2">The sequence shown here is derived from an EMBL/GenBank/DDBJ whole genome shotgun (WGS) entry which is preliminary data.</text>
</comment>
<dbReference type="RefSeq" id="WP_349214975.1">
    <property type="nucleotide sequence ID" value="NZ_JBBMFA010000058.1"/>
</dbReference>
<dbReference type="EMBL" id="JBBMFA010000058">
    <property type="protein sequence ID" value="MEQ2519511.1"/>
    <property type="molecule type" value="Genomic_DNA"/>
</dbReference>
<reference evidence="2 3" key="1">
    <citation type="submission" date="2024-03" db="EMBL/GenBank/DDBJ databases">
        <title>Human intestinal bacterial collection.</title>
        <authorList>
            <person name="Pauvert C."/>
            <person name="Hitch T.C.A."/>
            <person name="Clavel T."/>
        </authorList>
    </citation>
    <scope>NUCLEOTIDE SEQUENCE [LARGE SCALE GENOMIC DNA]</scope>
    <source>
        <strain evidence="2 3">CLA-JM-H11</strain>
    </source>
</reference>
<dbReference type="Proteomes" id="UP001477672">
    <property type="component" value="Unassembled WGS sequence"/>
</dbReference>
<accession>A0ABV1GCP4</accession>
<proteinExistence type="predicted"/>